<reference evidence="2" key="1">
    <citation type="submission" date="2022-08" db="EMBL/GenBank/DDBJ databases">
        <title>Draft genome sequencing of Roseisolibacter agri AW1220.</title>
        <authorList>
            <person name="Tobiishi Y."/>
            <person name="Tonouchi A."/>
        </authorList>
    </citation>
    <scope>NUCLEOTIDE SEQUENCE</scope>
    <source>
        <strain evidence="2">AW1220</strain>
    </source>
</reference>
<dbReference type="AlphaFoldDB" id="A0AA37VAV9"/>
<proteinExistence type="predicted"/>
<evidence type="ECO:0000259" key="1">
    <source>
        <dbReference type="PROSITE" id="PS51186"/>
    </source>
</evidence>
<dbReference type="Proteomes" id="UP001161325">
    <property type="component" value="Unassembled WGS sequence"/>
</dbReference>
<dbReference type="InterPro" id="IPR000182">
    <property type="entry name" value="GNAT_dom"/>
</dbReference>
<comment type="caution">
    <text evidence="2">The sequence shown here is derived from an EMBL/GenBank/DDBJ whole genome shotgun (WGS) entry which is preliminary data.</text>
</comment>
<gene>
    <name evidence="2" type="ORF">rosag_23410</name>
</gene>
<dbReference type="PANTHER" id="PTHR41368:SF1">
    <property type="entry name" value="PROTEIN YGHO"/>
    <property type="match status" value="1"/>
</dbReference>
<dbReference type="InterPro" id="IPR039968">
    <property type="entry name" value="BcerS-like"/>
</dbReference>
<accession>A0AA37VAV9</accession>
<evidence type="ECO:0000313" key="3">
    <source>
        <dbReference type="Proteomes" id="UP001161325"/>
    </source>
</evidence>
<keyword evidence="3" id="KW-1185">Reference proteome</keyword>
<protein>
    <recommendedName>
        <fullName evidence="1">N-acetyltransferase domain-containing protein</fullName>
    </recommendedName>
</protein>
<organism evidence="2 3">
    <name type="scientific">Roseisolibacter agri</name>
    <dbReference type="NCBI Taxonomy" id="2014610"/>
    <lineage>
        <taxon>Bacteria</taxon>
        <taxon>Pseudomonadati</taxon>
        <taxon>Gemmatimonadota</taxon>
        <taxon>Gemmatimonadia</taxon>
        <taxon>Gemmatimonadales</taxon>
        <taxon>Gemmatimonadaceae</taxon>
        <taxon>Roseisolibacter</taxon>
    </lineage>
</organism>
<dbReference type="EMBL" id="BRXS01000003">
    <property type="protein sequence ID" value="GLC25828.1"/>
    <property type="molecule type" value="Genomic_DNA"/>
</dbReference>
<dbReference type="GO" id="GO:0016747">
    <property type="term" value="F:acyltransferase activity, transferring groups other than amino-acyl groups"/>
    <property type="evidence" value="ECO:0007669"/>
    <property type="project" value="InterPro"/>
</dbReference>
<dbReference type="PANTHER" id="PTHR41368">
    <property type="entry name" value="PROTEIN YGHO"/>
    <property type="match status" value="1"/>
</dbReference>
<name>A0AA37VAV9_9BACT</name>
<dbReference type="InterPro" id="IPR016181">
    <property type="entry name" value="Acyl_CoA_acyltransferase"/>
</dbReference>
<dbReference type="SUPFAM" id="SSF55729">
    <property type="entry name" value="Acyl-CoA N-acyltransferases (Nat)"/>
    <property type="match status" value="1"/>
</dbReference>
<evidence type="ECO:0000313" key="2">
    <source>
        <dbReference type="EMBL" id="GLC25828.1"/>
    </source>
</evidence>
<sequence length="387" mass="43520">MFARMSLAVLPVASPRELRRFVDVPWRLFDAARHPQWVPPLRIAVRDVLDARKHPFWRTADRALWIAERDGAVVGRIAAIENRAHNAFHGDRTGFFGFFECADDPEAARALLDTAAAWLAARGLTSMQGPMNPSTNYECGVLVDGFAHHPVLMTTWNPPYYDALLAGAGMGTAKDLLGWWIGRDAGDGRDFALPPSYAVHAERALAQSGLRFRDLEPSRIEREIAVCWDVYNAAWEPNWGFVPMTREEFAHLAKDLKMIADPRFAFAAEIDGQPAGFVIALPDYHVLFKKIRSGRLLPTGLLTLLTGRRSLHTLRVLALGVRREHRTRGIFALFTHEIVRRGLAAGITGAEASWVLEDNHLMNRPLRAMGATPYRRWRIYERALETA</sequence>
<feature type="domain" description="N-acetyltransferase" evidence="1">
    <location>
        <begin position="210"/>
        <end position="385"/>
    </location>
</feature>
<dbReference type="PROSITE" id="PS51186">
    <property type="entry name" value="GNAT"/>
    <property type="match status" value="1"/>
</dbReference>
<dbReference type="Gene3D" id="3.40.630.30">
    <property type="match status" value="1"/>
</dbReference>